<sequence>MSTPDPHEPAPDVGFRRLSPLTPIARSGIFLVVAAYAGGREVLQEGKLVGLAIAVVAVVVAGAVFGFASWYRTFFRITADELRIDTGVLSRRSRRVRLDRVLEVGVNQPFVARLLGLAELKIETGTTESEVSLAYLPLAEAHEVRRILLDHGSAARVAEGGEAVAHPTAEPTPILDVPVRWQLIGLAASGEALGLAVMVVVVVVLLILGVPFGAFGVGFATFLGAAASLARKVVGWWGWRVSATPTGVQVRHGMVSVSTRTFDVRRLQGIRITEPVLQRPFGLARLDLSIAGGGIKDGREDGSDGVAVPVAPRELVWRLAADLLGADPAAVVVTKPPGRAHWFSPAGATWLRFGMDERLVVARTGWFGRRTDVVPLARVQSFRVHQGPLARLLRVATVHADSPVGLVDARAHYRDPADARQLVVTGVERAREARMPRGRVTDPSADVTQATAGPVSGPVTPA</sequence>
<organism evidence="4 5">
    <name type="scientific">Nocardioides mangrovicus</name>
    <dbReference type="NCBI Taxonomy" id="2478913"/>
    <lineage>
        <taxon>Bacteria</taxon>
        <taxon>Bacillati</taxon>
        <taxon>Actinomycetota</taxon>
        <taxon>Actinomycetes</taxon>
        <taxon>Propionibacteriales</taxon>
        <taxon>Nocardioidaceae</taxon>
        <taxon>Nocardioides</taxon>
    </lineage>
</organism>
<keyword evidence="2" id="KW-0472">Membrane</keyword>
<feature type="domain" description="YdbS-like PH" evidence="3">
    <location>
        <begin position="70"/>
        <end position="148"/>
    </location>
</feature>
<evidence type="ECO:0000256" key="1">
    <source>
        <dbReference type="SAM" id="MobiDB-lite"/>
    </source>
</evidence>
<dbReference type="RefSeq" id="WP_121804142.1">
    <property type="nucleotide sequence ID" value="NZ_RDBE01000001.1"/>
</dbReference>
<evidence type="ECO:0000256" key="2">
    <source>
        <dbReference type="SAM" id="Phobius"/>
    </source>
</evidence>
<dbReference type="AlphaFoldDB" id="A0A3L8P5K9"/>
<dbReference type="PIRSF" id="PIRSF026631">
    <property type="entry name" value="UCP026631"/>
    <property type="match status" value="1"/>
</dbReference>
<feature type="domain" description="YdbS-like PH" evidence="3">
    <location>
        <begin position="352"/>
        <end position="422"/>
    </location>
</feature>
<accession>A0A3L8P5K9</accession>
<name>A0A3L8P5K9_9ACTN</name>
<evidence type="ECO:0000259" key="3">
    <source>
        <dbReference type="Pfam" id="PF03703"/>
    </source>
</evidence>
<dbReference type="PANTHER" id="PTHR34473">
    <property type="entry name" value="UPF0699 TRANSMEMBRANE PROTEIN YDBS"/>
    <property type="match status" value="1"/>
</dbReference>
<protein>
    <recommendedName>
        <fullName evidence="3">YdbS-like PH domain-containing protein</fullName>
    </recommendedName>
</protein>
<keyword evidence="5" id="KW-1185">Reference proteome</keyword>
<comment type="caution">
    <text evidence="4">The sequence shown here is derived from an EMBL/GenBank/DDBJ whole genome shotgun (WGS) entry which is preliminary data.</text>
</comment>
<dbReference type="InterPro" id="IPR014529">
    <property type="entry name" value="UCP026631"/>
</dbReference>
<keyword evidence="2" id="KW-1133">Transmembrane helix</keyword>
<gene>
    <name evidence="4" type="ORF">D9V37_00230</name>
</gene>
<keyword evidence="2" id="KW-0812">Transmembrane</keyword>
<proteinExistence type="predicted"/>
<feature type="transmembrane region" description="Helical" evidence="2">
    <location>
        <begin position="195"/>
        <end position="223"/>
    </location>
</feature>
<reference evidence="4 5" key="1">
    <citation type="submission" date="2018-10" db="EMBL/GenBank/DDBJ databases">
        <title>Marmoricola sp. 4Q3S-7 whole genome shotgun sequence.</title>
        <authorList>
            <person name="Li F."/>
        </authorList>
    </citation>
    <scope>NUCLEOTIDE SEQUENCE [LARGE SCALE GENOMIC DNA]</scope>
    <source>
        <strain evidence="4 5">4Q3S-7</strain>
    </source>
</reference>
<feature type="region of interest" description="Disordered" evidence="1">
    <location>
        <begin position="434"/>
        <end position="462"/>
    </location>
</feature>
<dbReference type="PANTHER" id="PTHR34473:SF2">
    <property type="entry name" value="UPF0699 TRANSMEMBRANE PROTEIN YDBT"/>
    <property type="match status" value="1"/>
</dbReference>
<dbReference type="EMBL" id="RDBE01000001">
    <property type="protein sequence ID" value="RLV50461.1"/>
    <property type="molecule type" value="Genomic_DNA"/>
</dbReference>
<dbReference type="OrthoDB" id="3190163at2"/>
<dbReference type="InterPro" id="IPR005182">
    <property type="entry name" value="YdbS-like_PH"/>
</dbReference>
<feature type="domain" description="YdbS-like PH" evidence="3">
    <location>
        <begin position="236"/>
        <end position="294"/>
    </location>
</feature>
<dbReference type="Pfam" id="PF03703">
    <property type="entry name" value="bPH_2"/>
    <property type="match status" value="3"/>
</dbReference>
<evidence type="ECO:0000313" key="4">
    <source>
        <dbReference type="EMBL" id="RLV50461.1"/>
    </source>
</evidence>
<dbReference type="Proteomes" id="UP000281708">
    <property type="component" value="Unassembled WGS sequence"/>
</dbReference>
<evidence type="ECO:0000313" key="5">
    <source>
        <dbReference type="Proteomes" id="UP000281708"/>
    </source>
</evidence>
<feature type="transmembrane region" description="Helical" evidence="2">
    <location>
        <begin position="49"/>
        <end position="71"/>
    </location>
</feature>